<dbReference type="NCBIfam" id="TIGR00350">
    <property type="entry name" value="lytR_cpsA_psr"/>
    <property type="match status" value="1"/>
</dbReference>
<feature type="transmembrane region" description="Helical" evidence="3">
    <location>
        <begin position="26"/>
        <end position="47"/>
    </location>
</feature>
<dbReference type="PANTHER" id="PTHR33392:SF6">
    <property type="entry name" value="POLYISOPRENYL-TEICHOIC ACID--PEPTIDOGLYCAN TEICHOIC ACID TRANSFERASE TAGU"/>
    <property type="match status" value="1"/>
</dbReference>
<dbReference type="OrthoDB" id="9782542at2"/>
<feature type="region of interest" description="Disordered" evidence="2">
    <location>
        <begin position="358"/>
        <end position="378"/>
    </location>
</feature>
<evidence type="ECO:0000313" key="5">
    <source>
        <dbReference type="EMBL" id="RIX28247.1"/>
    </source>
</evidence>
<evidence type="ECO:0000256" key="1">
    <source>
        <dbReference type="ARBA" id="ARBA00006068"/>
    </source>
</evidence>
<dbReference type="InterPro" id="IPR004474">
    <property type="entry name" value="LytR_CpsA_psr"/>
</dbReference>
<name>A0A3A1U320_9MICO</name>
<dbReference type="AlphaFoldDB" id="A0A3A1U320"/>
<gene>
    <name evidence="5" type="ORF">D1781_12350</name>
</gene>
<keyword evidence="3" id="KW-0812">Transmembrane</keyword>
<evidence type="ECO:0000256" key="3">
    <source>
        <dbReference type="SAM" id="Phobius"/>
    </source>
</evidence>
<dbReference type="InterPro" id="IPR050922">
    <property type="entry name" value="LytR/CpsA/Psr_CW_biosynth"/>
</dbReference>
<feature type="domain" description="Cell envelope-related transcriptional attenuator" evidence="4">
    <location>
        <begin position="101"/>
        <end position="257"/>
    </location>
</feature>
<keyword evidence="6" id="KW-1185">Reference proteome</keyword>
<comment type="caution">
    <text evidence="5">The sequence shown here is derived from an EMBL/GenBank/DDBJ whole genome shotgun (WGS) entry which is preliminary data.</text>
</comment>
<comment type="similarity">
    <text evidence="1">Belongs to the LytR/CpsA/Psr (LCP) family.</text>
</comment>
<organism evidence="5 6">
    <name type="scientific">Amnibacterium setariae</name>
    <dbReference type="NCBI Taxonomy" id="2306585"/>
    <lineage>
        <taxon>Bacteria</taxon>
        <taxon>Bacillati</taxon>
        <taxon>Actinomycetota</taxon>
        <taxon>Actinomycetes</taxon>
        <taxon>Micrococcales</taxon>
        <taxon>Microbacteriaceae</taxon>
        <taxon>Amnibacterium</taxon>
    </lineage>
</organism>
<keyword evidence="3" id="KW-1133">Transmembrane helix</keyword>
<dbReference type="Pfam" id="PF03816">
    <property type="entry name" value="LytR_cpsA_psr"/>
    <property type="match status" value="1"/>
</dbReference>
<dbReference type="Proteomes" id="UP000265742">
    <property type="component" value="Unassembled WGS sequence"/>
</dbReference>
<dbReference type="PANTHER" id="PTHR33392">
    <property type="entry name" value="POLYISOPRENYL-TEICHOIC ACID--PEPTIDOGLYCAN TEICHOIC ACID TRANSFERASE TAGU"/>
    <property type="match status" value="1"/>
</dbReference>
<proteinExistence type="inferred from homology"/>
<dbReference type="EMBL" id="QXTG01000002">
    <property type="protein sequence ID" value="RIX28247.1"/>
    <property type="molecule type" value="Genomic_DNA"/>
</dbReference>
<evidence type="ECO:0000256" key="2">
    <source>
        <dbReference type="SAM" id="MobiDB-lite"/>
    </source>
</evidence>
<protein>
    <submittedName>
        <fullName evidence="5">LytR family transcriptional regulator</fullName>
    </submittedName>
</protein>
<keyword evidence="3" id="KW-0472">Membrane</keyword>
<dbReference type="Gene3D" id="3.40.630.190">
    <property type="entry name" value="LCP protein"/>
    <property type="match status" value="1"/>
</dbReference>
<accession>A0A3A1U320</accession>
<sequence>MVFKPTAVVRHGARATRSIWPAVARALLVGVAVLAISSVSLTGFALWRVAKRAGDGAVPLSPEETVPPPTAIDGAFNVLLVGADNAAGQHGFGKAREAALNDVNILVHVSADHTSGTVVSLPRDLVIAHPKCVDAKTGQTYSAMSAQQLNVAYSRGGLGCVVTTVESLTGVDIPYAGLFTFEGTVKMADAVGGVPVCVTTAVNDPKSGLRLPKGVSTIRGRTALAYLRARHRIGDGSDLARIQSQQAYMSALLRKMTSAGTLADPAKLYSLATTTADTVTLSTSLADVGTLVRMAVALKSVDLDRMVFVQYPTVPDPANPDKVVPDPVLADRLVKRVQRDRPVVLDADALGVGAVQVGARPSPRSSPSVTKAAPDKRTISGLRGRTAAQQTCSVVNRSR</sequence>
<evidence type="ECO:0000259" key="4">
    <source>
        <dbReference type="Pfam" id="PF03816"/>
    </source>
</evidence>
<dbReference type="RefSeq" id="WP_119482558.1">
    <property type="nucleotide sequence ID" value="NZ_QXTG01000002.1"/>
</dbReference>
<evidence type="ECO:0000313" key="6">
    <source>
        <dbReference type="Proteomes" id="UP000265742"/>
    </source>
</evidence>
<reference evidence="6" key="1">
    <citation type="submission" date="2018-09" db="EMBL/GenBank/DDBJ databases">
        <authorList>
            <person name="Kim I."/>
        </authorList>
    </citation>
    <scope>NUCLEOTIDE SEQUENCE [LARGE SCALE GENOMIC DNA]</scope>
    <source>
        <strain evidence="6">DD4a</strain>
    </source>
</reference>